<protein>
    <recommendedName>
        <fullName evidence="11">ATP synthase epsilon chain</fullName>
    </recommendedName>
    <alternativeName>
        <fullName evidence="11">ATP synthase F1 sector epsilon subunit</fullName>
    </alternativeName>
    <alternativeName>
        <fullName evidence="11">F-ATPase epsilon subunit</fullName>
    </alternativeName>
</protein>
<dbReference type="HAMAP" id="MF_00530">
    <property type="entry name" value="ATP_synth_epsil_bac"/>
    <property type="match status" value="1"/>
</dbReference>
<gene>
    <name evidence="11 15" type="primary">atpC</name>
    <name evidence="15" type="ORF">CLCY_5c00160</name>
</gene>
<evidence type="ECO:0000259" key="13">
    <source>
        <dbReference type="Pfam" id="PF00401"/>
    </source>
</evidence>
<dbReference type="InterPro" id="IPR020547">
    <property type="entry name" value="ATP_synth_F1_esu_C"/>
</dbReference>
<feature type="domain" description="ATP synthase epsilon subunit C-terminal" evidence="13">
    <location>
        <begin position="87"/>
        <end position="132"/>
    </location>
</feature>
<accession>A0A0J8DA98</accession>
<evidence type="ECO:0000256" key="11">
    <source>
        <dbReference type="HAMAP-Rule" id="MF_00530"/>
    </source>
</evidence>
<sequence>MAKFEIEIVTPEKKFFVGEVESINLTTLNGKVQILANHIPYVTGLVPGVIKIVQNGKEKVASLSGGFIQFANNKGIILADAAEWPQEIDVERANEAKKRAETRLQNKKNDHNVDISRAEFALKRAMARIQASSYNH</sequence>
<keyword evidence="4 11" id="KW-0813">Transport</keyword>
<reference evidence="15 16" key="1">
    <citation type="submission" date="2015-06" db="EMBL/GenBank/DDBJ databases">
        <title>Draft genome sequence of the purine-degrading Clostridium cylindrosporum HC-1 (DSM 605).</title>
        <authorList>
            <person name="Poehlein A."/>
            <person name="Schiel-Bengelsdorf B."/>
            <person name="Bengelsdorf F."/>
            <person name="Daniel R."/>
            <person name="Duerre P."/>
        </authorList>
    </citation>
    <scope>NUCLEOTIDE SEQUENCE [LARGE SCALE GENOMIC DNA]</scope>
    <source>
        <strain evidence="15 16">DSM 605</strain>
    </source>
</reference>
<dbReference type="NCBIfam" id="TIGR01216">
    <property type="entry name" value="ATP_synt_epsi"/>
    <property type="match status" value="1"/>
</dbReference>
<organism evidence="15 16">
    <name type="scientific">Clostridium cylindrosporum DSM 605</name>
    <dbReference type="NCBI Taxonomy" id="1121307"/>
    <lineage>
        <taxon>Bacteria</taxon>
        <taxon>Bacillati</taxon>
        <taxon>Bacillota</taxon>
        <taxon>Clostridia</taxon>
        <taxon>Eubacteriales</taxon>
        <taxon>Clostridiaceae</taxon>
        <taxon>Clostridium</taxon>
    </lineage>
</organism>
<dbReference type="Pfam" id="PF02823">
    <property type="entry name" value="ATP-synt_DE_N"/>
    <property type="match status" value="1"/>
</dbReference>
<dbReference type="GO" id="GO:0005886">
    <property type="term" value="C:plasma membrane"/>
    <property type="evidence" value="ECO:0007669"/>
    <property type="project" value="UniProtKB-SubCell"/>
</dbReference>
<dbReference type="InterPro" id="IPR036771">
    <property type="entry name" value="ATPsynth_dsu/esu_N"/>
</dbReference>
<evidence type="ECO:0000256" key="9">
    <source>
        <dbReference type="ARBA" id="ARBA00023196"/>
    </source>
</evidence>
<dbReference type="PANTHER" id="PTHR13822:SF10">
    <property type="entry name" value="ATP SYNTHASE EPSILON CHAIN, CHLOROPLASTIC"/>
    <property type="match status" value="1"/>
</dbReference>
<keyword evidence="9 11" id="KW-0139">CF(1)</keyword>
<dbReference type="SUPFAM" id="SSF51344">
    <property type="entry name" value="Epsilon subunit of F1F0-ATP synthase N-terminal domain"/>
    <property type="match status" value="1"/>
</dbReference>
<feature type="domain" description="ATP synthase F1 complex delta/epsilon subunit N-terminal" evidence="14">
    <location>
        <begin position="4"/>
        <end position="82"/>
    </location>
</feature>
<keyword evidence="6 11" id="KW-0375">Hydrogen ion transport</keyword>
<evidence type="ECO:0000256" key="1">
    <source>
        <dbReference type="ARBA" id="ARBA00003543"/>
    </source>
</evidence>
<keyword evidence="16" id="KW-1185">Reference proteome</keyword>
<dbReference type="SUPFAM" id="SSF46604">
    <property type="entry name" value="Epsilon subunit of F1F0-ATP synthase C-terminal domain"/>
    <property type="match status" value="1"/>
</dbReference>
<evidence type="ECO:0000256" key="3">
    <source>
        <dbReference type="ARBA" id="ARBA00005712"/>
    </source>
</evidence>
<evidence type="ECO:0000313" key="16">
    <source>
        <dbReference type="Proteomes" id="UP000036756"/>
    </source>
</evidence>
<evidence type="ECO:0000259" key="14">
    <source>
        <dbReference type="Pfam" id="PF02823"/>
    </source>
</evidence>
<proteinExistence type="inferred from homology"/>
<dbReference type="GO" id="GO:0045259">
    <property type="term" value="C:proton-transporting ATP synthase complex"/>
    <property type="evidence" value="ECO:0007669"/>
    <property type="project" value="UniProtKB-KW"/>
</dbReference>
<dbReference type="InterPro" id="IPR001469">
    <property type="entry name" value="ATP_synth_F1_dsu/esu"/>
</dbReference>
<evidence type="ECO:0000256" key="8">
    <source>
        <dbReference type="ARBA" id="ARBA00023136"/>
    </source>
</evidence>
<dbReference type="Pfam" id="PF00401">
    <property type="entry name" value="ATP-synt_DE"/>
    <property type="match status" value="1"/>
</dbReference>
<dbReference type="RefSeq" id="WP_048569518.1">
    <property type="nucleotide sequence ID" value="NZ_LFVU01000004.1"/>
</dbReference>
<keyword evidence="10 11" id="KW-0066">ATP synthesis</keyword>
<comment type="function">
    <text evidence="1 11">Produces ATP from ADP in the presence of a proton gradient across the membrane.</text>
</comment>
<dbReference type="GO" id="GO:0005524">
    <property type="term" value="F:ATP binding"/>
    <property type="evidence" value="ECO:0007669"/>
    <property type="project" value="UniProtKB-UniRule"/>
</dbReference>
<dbReference type="Gene3D" id="2.60.15.10">
    <property type="entry name" value="F0F1 ATP synthase delta/epsilon subunit, N-terminal"/>
    <property type="match status" value="1"/>
</dbReference>
<evidence type="ECO:0000256" key="12">
    <source>
        <dbReference type="RuleBase" id="RU003656"/>
    </source>
</evidence>
<name>A0A0J8DA98_CLOCY</name>
<dbReference type="PANTHER" id="PTHR13822">
    <property type="entry name" value="ATP SYNTHASE DELTA/EPSILON CHAIN"/>
    <property type="match status" value="1"/>
</dbReference>
<evidence type="ECO:0000256" key="2">
    <source>
        <dbReference type="ARBA" id="ARBA00004202"/>
    </source>
</evidence>
<dbReference type="Proteomes" id="UP000036756">
    <property type="component" value="Unassembled WGS sequence"/>
</dbReference>
<comment type="subcellular location">
    <subcellularLocation>
        <location evidence="2 11">Cell membrane</location>
        <topology evidence="2 11">Peripheral membrane protein</topology>
    </subcellularLocation>
</comment>
<dbReference type="GO" id="GO:0046933">
    <property type="term" value="F:proton-transporting ATP synthase activity, rotational mechanism"/>
    <property type="evidence" value="ECO:0007669"/>
    <property type="project" value="UniProtKB-UniRule"/>
</dbReference>
<keyword evidence="8 11" id="KW-0472">Membrane</keyword>
<evidence type="ECO:0000256" key="7">
    <source>
        <dbReference type="ARBA" id="ARBA00023065"/>
    </source>
</evidence>
<dbReference type="STRING" id="1121307.CLCY_5c00160"/>
<comment type="caution">
    <text evidence="15">The sequence shown here is derived from an EMBL/GenBank/DDBJ whole genome shotgun (WGS) entry which is preliminary data.</text>
</comment>
<evidence type="ECO:0000256" key="6">
    <source>
        <dbReference type="ARBA" id="ARBA00022781"/>
    </source>
</evidence>
<comment type="subunit">
    <text evidence="11 12">F-type ATPases have 2 components, CF(1) - the catalytic core - and CF(0) - the membrane proton channel. CF(1) has five subunits: alpha(3), beta(3), gamma(1), delta(1), epsilon(1). CF(0) has three main subunits: a, b and c.</text>
</comment>
<dbReference type="FunFam" id="1.20.5.440:FF:000001">
    <property type="entry name" value="ATP synthase epsilon chain"/>
    <property type="match status" value="1"/>
</dbReference>
<evidence type="ECO:0000256" key="5">
    <source>
        <dbReference type="ARBA" id="ARBA00022475"/>
    </source>
</evidence>
<evidence type="ECO:0000256" key="4">
    <source>
        <dbReference type="ARBA" id="ARBA00022448"/>
    </source>
</evidence>
<dbReference type="InterPro" id="IPR020546">
    <property type="entry name" value="ATP_synth_F1_dsu/esu_N"/>
</dbReference>
<dbReference type="Gene3D" id="1.20.5.440">
    <property type="entry name" value="ATP synthase delta/epsilon subunit, C-terminal domain"/>
    <property type="match status" value="1"/>
</dbReference>
<dbReference type="OrthoDB" id="9804110at2"/>
<evidence type="ECO:0000256" key="10">
    <source>
        <dbReference type="ARBA" id="ARBA00023310"/>
    </source>
</evidence>
<dbReference type="CDD" id="cd12152">
    <property type="entry name" value="F1-ATPase_delta"/>
    <property type="match status" value="1"/>
</dbReference>
<dbReference type="EMBL" id="LFVU01000004">
    <property type="protein sequence ID" value="KMT22777.1"/>
    <property type="molecule type" value="Genomic_DNA"/>
</dbReference>
<comment type="similarity">
    <text evidence="3 11 12">Belongs to the ATPase epsilon chain family.</text>
</comment>
<dbReference type="AlphaFoldDB" id="A0A0J8DA98"/>
<keyword evidence="5 11" id="KW-1003">Cell membrane</keyword>
<keyword evidence="7 11" id="KW-0406">Ion transport</keyword>
<evidence type="ECO:0000313" key="15">
    <source>
        <dbReference type="EMBL" id="KMT22777.1"/>
    </source>
</evidence>
<dbReference type="InterPro" id="IPR036794">
    <property type="entry name" value="ATP_F1_dsu/esu_C_sf"/>
</dbReference>
<dbReference type="PATRIC" id="fig|1121307.3.peg.1948"/>